<feature type="domain" description="Rv3651-like C-terminal" evidence="4">
    <location>
        <begin position="218"/>
        <end position="330"/>
    </location>
</feature>
<dbReference type="Pfam" id="PF21043">
    <property type="entry name" value="Rv3651-like_C"/>
    <property type="match status" value="1"/>
</dbReference>
<evidence type="ECO:0000313" key="5">
    <source>
        <dbReference type="EMBL" id="BBZ30648.1"/>
    </source>
</evidence>
<dbReference type="InterPro" id="IPR041458">
    <property type="entry name" value="Rv3651-like_N"/>
</dbReference>
<name>A0A7I7XN41_9MYCO</name>
<protein>
    <recommendedName>
        <fullName evidence="7">Rv3651-like N-terminal domain-containing protein</fullName>
    </recommendedName>
</protein>
<evidence type="ECO:0000313" key="6">
    <source>
        <dbReference type="Proteomes" id="UP000466517"/>
    </source>
</evidence>
<dbReference type="AlphaFoldDB" id="A0A7I7XN41"/>
<dbReference type="KEGG" id="mmag:MMAD_49430"/>
<keyword evidence="6" id="KW-1185">Reference proteome</keyword>
<evidence type="ECO:0000259" key="4">
    <source>
        <dbReference type="Pfam" id="PF21043"/>
    </source>
</evidence>
<dbReference type="InterPro" id="IPR048578">
    <property type="entry name" value="Rv3651-like_C"/>
</dbReference>
<feature type="region of interest" description="Disordered" evidence="1">
    <location>
        <begin position="322"/>
        <end position="352"/>
    </location>
</feature>
<dbReference type="Proteomes" id="UP000466517">
    <property type="component" value="Chromosome"/>
</dbReference>
<evidence type="ECO:0000259" key="2">
    <source>
        <dbReference type="Pfam" id="PF18007"/>
    </source>
</evidence>
<evidence type="ECO:0000256" key="1">
    <source>
        <dbReference type="SAM" id="MobiDB-lite"/>
    </source>
</evidence>
<feature type="domain" description="Rv3651-like middle" evidence="3">
    <location>
        <begin position="99"/>
        <end position="208"/>
    </location>
</feature>
<dbReference type="InterPro" id="IPR041439">
    <property type="entry name" value="Rv3651-like_middle"/>
</dbReference>
<dbReference type="Pfam" id="PF18621">
    <property type="entry name" value="Rv3651-like_middle"/>
    <property type="match status" value="1"/>
</dbReference>
<evidence type="ECO:0000259" key="3">
    <source>
        <dbReference type="Pfam" id="PF18621"/>
    </source>
</evidence>
<dbReference type="Pfam" id="PF18007">
    <property type="entry name" value="Rv3651-like_N"/>
    <property type="match status" value="1"/>
</dbReference>
<evidence type="ECO:0008006" key="7">
    <source>
        <dbReference type="Google" id="ProtNLM"/>
    </source>
</evidence>
<feature type="domain" description="Rv3651-like N-terminal" evidence="2">
    <location>
        <begin position="4"/>
        <end position="96"/>
    </location>
</feature>
<dbReference type="EMBL" id="AP022610">
    <property type="protein sequence ID" value="BBZ30648.1"/>
    <property type="molecule type" value="Genomic_DNA"/>
</dbReference>
<sequence length="352" mass="39062">MTHDWLLVETLGAEPAVVAQGQHTEDLVPVSAFLRRNPNLMAIQTAINETVQAGKPLSSLTPKSDRVIRTEVVQMTDGRIHGVHVWIGTLDEDPPDRVLPGPLKWDLTNRVATDTPESLMNGGLDPSAEATQGRAFAEDLPARPLSAREAEVLSAAIKPVAGRAFCTTWDVADFKGRPITVGFVARVLEEPDDSGRTGLICRAMNWRGVRADTAAPRDRGQSLLDDHPRPGVHRALVDLQTWKLIRWLDEPCPFFDWRDQRDGQPIVHPDDGPEMAAMTIDFDTGEASRVLRLRTEDGDWTPIHVTLHRVDVGEDAPAGLLSLRLPRPDEDEPRPRKVTRRARARAERAARH</sequence>
<organism evidence="5 6">
    <name type="scientific">Mycolicibacterium madagascariense</name>
    <dbReference type="NCBI Taxonomy" id="212765"/>
    <lineage>
        <taxon>Bacteria</taxon>
        <taxon>Bacillati</taxon>
        <taxon>Actinomycetota</taxon>
        <taxon>Actinomycetes</taxon>
        <taxon>Mycobacteriales</taxon>
        <taxon>Mycobacteriaceae</taxon>
        <taxon>Mycolicibacterium</taxon>
    </lineage>
</organism>
<proteinExistence type="predicted"/>
<gene>
    <name evidence="5" type="ORF">MMAD_49430</name>
</gene>
<accession>A0A7I7XN41</accession>
<reference evidence="5 6" key="1">
    <citation type="journal article" date="2019" name="Emerg. Microbes Infect.">
        <title>Comprehensive subspecies identification of 175 nontuberculous mycobacteria species based on 7547 genomic profiles.</title>
        <authorList>
            <person name="Matsumoto Y."/>
            <person name="Kinjo T."/>
            <person name="Motooka D."/>
            <person name="Nabeya D."/>
            <person name="Jung N."/>
            <person name="Uechi K."/>
            <person name="Horii T."/>
            <person name="Iida T."/>
            <person name="Fujita J."/>
            <person name="Nakamura S."/>
        </authorList>
    </citation>
    <scope>NUCLEOTIDE SEQUENCE [LARGE SCALE GENOMIC DNA]</scope>
    <source>
        <strain evidence="5 6">JCM 13574</strain>
    </source>
</reference>
<dbReference type="RefSeq" id="WP_163742136.1">
    <property type="nucleotide sequence ID" value="NZ_AP022610.1"/>
</dbReference>